<dbReference type="PROSITE" id="PS51371">
    <property type="entry name" value="CBS"/>
    <property type="match status" value="2"/>
</dbReference>
<feature type="domain" description="HD-GYP" evidence="7">
    <location>
        <begin position="204"/>
        <end position="414"/>
    </location>
</feature>
<accession>A0A518C1P6</accession>
<dbReference type="GO" id="GO:0071111">
    <property type="term" value="F:cyclic-guanylate-specific phosphodiesterase activity"/>
    <property type="evidence" value="ECO:0007669"/>
    <property type="project" value="UniProtKB-EC"/>
</dbReference>
<dbReference type="CDD" id="cd00156">
    <property type="entry name" value="REC"/>
    <property type="match status" value="1"/>
</dbReference>
<keyword evidence="8" id="KW-0378">Hydrolase</keyword>
<dbReference type="GO" id="GO:0000160">
    <property type="term" value="P:phosphorelay signal transduction system"/>
    <property type="evidence" value="ECO:0007669"/>
    <property type="project" value="InterPro"/>
</dbReference>
<feature type="domain" description="CBS" evidence="6">
    <location>
        <begin position="763"/>
        <end position="820"/>
    </location>
</feature>
<keyword evidence="9" id="KW-1185">Reference proteome</keyword>
<dbReference type="SUPFAM" id="SSF109604">
    <property type="entry name" value="HD-domain/PDEase-like"/>
    <property type="match status" value="1"/>
</dbReference>
<dbReference type="InterPro" id="IPR046342">
    <property type="entry name" value="CBS_dom_sf"/>
</dbReference>
<dbReference type="CDD" id="cd00077">
    <property type="entry name" value="HDc"/>
    <property type="match status" value="1"/>
</dbReference>
<gene>
    <name evidence="8" type="primary">rpfG_1</name>
    <name evidence="8" type="ORF">Pan97_01150</name>
</gene>
<keyword evidence="3" id="KW-0175">Coiled coil</keyword>
<dbReference type="Gene3D" id="3.30.70.270">
    <property type="match status" value="1"/>
</dbReference>
<feature type="domain" description="GGDEF" evidence="5">
    <location>
        <begin position="603"/>
        <end position="736"/>
    </location>
</feature>
<dbReference type="PANTHER" id="PTHR45228:SF5">
    <property type="entry name" value="CYCLIC DI-GMP PHOSPHODIESTERASE VC_1348-RELATED"/>
    <property type="match status" value="1"/>
</dbReference>
<organism evidence="8 9">
    <name type="scientific">Bremerella volcania</name>
    <dbReference type="NCBI Taxonomy" id="2527984"/>
    <lineage>
        <taxon>Bacteria</taxon>
        <taxon>Pseudomonadati</taxon>
        <taxon>Planctomycetota</taxon>
        <taxon>Planctomycetia</taxon>
        <taxon>Pirellulales</taxon>
        <taxon>Pirellulaceae</taxon>
        <taxon>Bremerella</taxon>
    </lineage>
</organism>
<evidence type="ECO:0000313" key="9">
    <source>
        <dbReference type="Proteomes" id="UP000318626"/>
    </source>
</evidence>
<dbReference type="Gene3D" id="1.10.3210.10">
    <property type="entry name" value="Hypothetical protein af1432"/>
    <property type="match status" value="1"/>
</dbReference>
<dbReference type="InterPro" id="IPR011006">
    <property type="entry name" value="CheY-like_superfamily"/>
</dbReference>
<dbReference type="EMBL" id="CP036289">
    <property type="protein sequence ID" value="QDU73148.1"/>
    <property type="molecule type" value="Genomic_DNA"/>
</dbReference>
<evidence type="ECO:0000259" key="6">
    <source>
        <dbReference type="PROSITE" id="PS51371"/>
    </source>
</evidence>
<dbReference type="CDD" id="cd01949">
    <property type="entry name" value="GGDEF"/>
    <property type="match status" value="1"/>
</dbReference>
<dbReference type="InterPro" id="IPR052020">
    <property type="entry name" value="Cyclic_di-GMP/3'3'-cGAMP_PDE"/>
</dbReference>
<dbReference type="Pfam" id="PF00990">
    <property type="entry name" value="GGDEF"/>
    <property type="match status" value="1"/>
</dbReference>
<dbReference type="Gene3D" id="3.10.580.10">
    <property type="entry name" value="CBS-domain"/>
    <property type="match status" value="1"/>
</dbReference>
<evidence type="ECO:0000256" key="1">
    <source>
        <dbReference type="PROSITE-ProRule" id="PRU00169"/>
    </source>
</evidence>
<dbReference type="Gene3D" id="3.40.50.2300">
    <property type="match status" value="2"/>
</dbReference>
<dbReference type="Pfam" id="PF00072">
    <property type="entry name" value="Response_reg"/>
    <property type="match status" value="1"/>
</dbReference>
<keyword evidence="1" id="KW-0597">Phosphoprotein</keyword>
<dbReference type="AlphaFoldDB" id="A0A518C1P6"/>
<reference evidence="9" key="1">
    <citation type="submission" date="2019-02" db="EMBL/GenBank/DDBJ databases">
        <title>Deep-cultivation of Planctomycetes and their phenomic and genomic characterization uncovers novel biology.</title>
        <authorList>
            <person name="Wiegand S."/>
            <person name="Jogler M."/>
            <person name="Boedeker C."/>
            <person name="Pinto D."/>
            <person name="Vollmers J."/>
            <person name="Rivas-Marin E."/>
            <person name="Kohn T."/>
            <person name="Peeters S.H."/>
            <person name="Heuer A."/>
            <person name="Rast P."/>
            <person name="Oberbeckmann S."/>
            <person name="Bunk B."/>
            <person name="Jeske O."/>
            <person name="Meyerdierks A."/>
            <person name="Storesund J.E."/>
            <person name="Kallscheuer N."/>
            <person name="Luecker S."/>
            <person name="Lage O.M."/>
            <person name="Pohl T."/>
            <person name="Merkel B.J."/>
            <person name="Hornburger P."/>
            <person name="Mueller R.-W."/>
            <person name="Bruemmer F."/>
            <person name="Labrenz M."/>
            <person name="Spormann A.M."/>
            <person name="Op den Camp H."/>
            <person name="Overmann J."/>
            <person name="Amann R."/>
            <person name="Jetten M.S.M."/>
            <person name="Mascher T."/>
            <person name="Medema M.H."/>
            <person name="Devos D.P."/>
            <person name="Kaster A.-K."/>
            <person name="Ovreas L."/>
            <person name="Rohde M."/>
            <person name="Galperin M.Y."/>
            <person name="Jogler C."/>
        </authorList>
    </citation>
    <scope>NUCLEOTIDE SEQUENCE [LARGE SCALE GENOMIC DNA]</scope>
    <source>
        <strain evidence="9">Pan97</strain>
    </source>
</reference>
<feature type="coiled-coil region" evidence="3">
    <location>
        <begin position="172"/>
        <end position="199"/>
    </location>
</feature>
<dbReference type="SUPFAM" id="SSF55073">
    <property type="entry name" value="Nucleotide cyclase"/>
    <property type="match status" value="1"/>
</dbReference>
<sequence length="929" mass="103787">MAILDPRLLRRSLGDLGFLGLKLLGINHRFISRQISGTIRWLAEMEYGGQAMHNRLLVIESTEVHRRKLREVLGEHHEVHILESVEDIHRSIEEVQPALILLDYHLRDDSALEVCRAIRREFADRQIQLLVMGEELNESQRLEMFAVGADNVLDKSIGRLELTAKIDVLMRLHNALMRATTAERKLENYSHELERIVENRSMAIQATQDTAVFALAKLADSRDTETGEHLVRMRAYSQMIAEQLRISGPYQDAINDSFLQDLFRSSPLHDIGKVGISDAILLKPGKLTAEEFNAMKQHVRIGAETLQEAAKSSPSGSFFHMAAEIARYHHERWDGGGYLEGLKGTDIPLAARIVSVADVFDALSSKRVYKDAMSAAEARALICEGSGNHFDPAIVTAFEETFDKIEAFSAEQHSVVRFLNAASGQTANYHWGKHQVVTELSGENAVVITDGTPSIGLIIKWLQSVGMKVRTCGDYASAKNLIREECPMVVISDWGQNRAAAEVFCRWIREERLPRYVFTMVAAEQGMITDPTLAYRVGIDDVISHSISREELLSRINSAGRVIELENHLRTVERNDPLTGLATLRYLNDQLKREWVRARNYHLPISCIVIDIDDFSEINRDYGVEAGDMVLQQLAQTITVQGRQVDYLCRLDSDRLLLVLPECAEVNAYRVAMRIEMLVDRMVVEANGQQIPCSVSMGVAQRNNDVPNLEALIDNAEIALKVAKSLGKRHVVCLGNCQQSAGFMAAEDHVRERLEHLAVSEIMTSPILTINQSDTIAIATQMLIREGFNSAPVVDEKGYLVGVISEKDLMQAFRRPEGGSTLVSVAMRREVVHFDESDPAIHVYEYLSQAAIRRVVVVKDRRPTGVISRGNCLRWVHRLDVEMGLADPSKQVAAFDSGAMETATLGQIRDMINGINHGATPGCVNGLNI</sequence>
<dbReference type="SUPFAM" id="SSF54631">
    <property type="entry name" value="CBS-domain pair"/>
    <property type="match status" value="1"/>
</dbReference>
<dbReference type="InterPro" id="IPR043128">
    <property type="entry name" value="Rev_trsase/Diguanyl_cyclase"/>
</dbReference>
<dbReference type="InterPro" id="IPR000644">
    <property type="entry name" value="CBS_dom"/>
</dbReference>
<proteinExistence type="predicted"/>
<name>A0A518C1P6_9BACT</name>
<evidence type="ECO:0000256" key="3">
    <source>
        <dbReference type="SAM" id="Coils"/>
    </source>
</evidence>
<dbReference type="SMART" id="SM00448">
    <property type="entry name" value="REC"/>
    <property type="match status" value="2"/>
</dbReference>
<dbReference type="InterPro" id="IPR001789">
    <property type="entry name" value="Sig_transdc_resp-reg_receiver"/>
</dbReference>
<dbReference type="OrthoDB" id="244535at2"/>
<feature type="domain" description="Response regulatory" evidence="4">
    <location>
        <begin position="444"/>
        <end position="560"/>
    </location>
</feature>
<dbReference type="SMART" id="SM00471">
    <property type="entry name" value="HDc"/>
    <property type="match status" value="1"/>
</dbReference>
<dbReference type="Proteomes" id="UP000318626">
    <property type="component" value="Chromosome"/>
</dbReference>
<dbReference type="SUPFAM" id="SSF52172">
    <property type="entry name" value="CheY-like"/>
    <property type="match status" value="2"/>
</dbReference>
<feature type="domain" description="Response regulatory" evidence="4">
    <location>
        <begin position="55"/>
        <end position="170"/>
    </location>
</feature>
<evidence type="ECO:0000313" key="8">
    <source>
        <dbReference type="EMBL" id="QDU73148.1"/>
    </source>
</evidence>
<feature type="domain" description="CBS" evidence="6">
    <location>
        <begin position="827"/>
        <end position="883"/>
    </location>
</feature>
<evidence type="ECO:0000259" key="5">
    <source>
        <dbReference type="PROSITE" id="PS50887"/>
    </source>
</evidence>
<dbReference type="InterPro" id="IPR029787">
    <property type="entry name" value="Nucleotide_cyclase"/>
</dbReference>
<dbReference type="NCBIfam" id="TIGR00254">
    <property type="entry name" value="GGDEF"/>
    <property type="match status" value="1"/>
</dbReference>
<dbReference type="PROSITE" id="PS50110">
    <property type="entry name" value="RESPONSE_REGULATORY"/>
    <property type="match status" value="2"/>
</dbReference>
<evidence type="ECO:0000259" key="7">
    <source>
        <dbReference type="PROSITE" id="PS51832"/>
    </source>
</evidence>
<feature type="modified residue" description="4-aspartylphosphate" evidence="1">
    <location>
        <position position="103"/>
    </location>
</feature>
<feature type="modified residue" description="4-aspartylphosphate" evidence="1">
    <location>
        <position position="493"/>
    </location>
</feature>
<dbReference type="Pfam" id="PF00571">
    <property type="entry name" value="CBS"/>
    <property type="match status" value="2"/>
</dbReference>
<keyword evidence="2" id="KW-0129">CBS domain</keyword>
<evidence type="ECO:0000256" key="2">
    <source>
        <dbReference type="PROSITE-ProRule" id="PRU00703"/>
    </source>
</evidence>
<dbReference type="InterPro" id="IPR037522">
    <property type="entry name" value="HD_GYP_dom"/>
</dbReference>
<dbReference type="KEGG" id="bvo:Pan97_01150"/>
<protein>
    <submittedName>
        <fullName evidence="8">Cyclic di-GMP phosphodiesterase response regulator RpfG</fullName>
        <ecNumber evidence="8">3.1.4.52</ecNumber>
    </submittedName>
</protein>
<dbReference type="EC" id="3.1.4.52" evidence="8"/>
<dbReference type="PROSITE" id="PS50887">
    <property type="entry name" value="GGDEF"/>
    <property type="match status" value="1"/>
</dbReference>
<dbReference type="Pfam" id="PF13487">
    <property type="entry name" value="HD_5"/>
    <property type="match status" value="1"/>
</dbReference>
<dbReference type="PROSITE" id="PS51832">
    <property type="entry name" value="HD_GYP"/>
    <property type="match status" value="1"/>
</dbReference>
<dbReference type="InterPro" id="IPR003607">
    <property type="entry name" value="HD/PDEase_dom"/>
</dbReference>
<dbReference type="PANTHER" id="PTHR45228">
    <property type="entry name" value="CYCLIC DI-GMP PHOSPHODIESTERASE TM_0186-RELATED"/>
    <property type="match status" value="1"/>
</dbReference>
<dbReference type="SMART" id="SM00116">
    <property type="entry name" value="CBS"/>
    <property type="match status" value="2"/>
</dbReference>
<dbReference type="SMART" id="SM00267">
    <property type="entry name" value="GGDEF"/>
    <property type="match status" value="1"/>
</dbReference>
<evidence type="ECO:0000259" key="4">
    <source>
        <dbReference type="PROSITE" id="PS50110"/>
    </source>
</evidence>
<dbReference type="InterPro" id="IPR000160">
    <property type="entry name" value="GGDEF_dom"/>
</dbReference>